<dbReference type="STRING" id="402384.HM131_14785"/>
<keyword evidence="2" id="KW-1185">Reference proteome</keyword>
<dbReference type="AlphaFoldDB" id="A0A1W5ZXI6"/>
<reference evidence="1 2" key="1">
    <citation type="submission" date="2017-04" db="EMBL/GenBank/DDBJ databases">
        <title>The whole genome sequencing and assembly of Halobacillus mangrovi strain.</title>
        <authorList>
            <person name="Lee S.-J."/>
            <person name="Park M.-K."/>
            <person name="Kim J.-Y."/>
            <person name="Lee Y.-J."/>
            <person name="Yi H."/>
            <person name="Bahn Y.-S."/>
            <person name="Kim J.F."/>
            <person name="Lee D.-W."/>
        </authorList>
    </citation>
    <scope>NUCLEOTIDE SEQUENCE [LARGE SCALE GENOMIC DNA]</scope>
    <source>
        <strain evidence="1 2">KTB 131</strain>
    </source>
</reference>
<evidence type="ECO:0000313" key="2">
    <source>
        <dbReference type="Proteomes" id="UP000192527"/>
    </source>
</evidence>
<name>A0A1W5ZXI6_9BACI</name>
<protein>
    <submittedName>
        <fullName evidence="1">Uncharacterized protein</fullName>
    </submittedName>
</protein>
<dbReference type="RefSeq" id="WP_085030498.1">
    <property type="nucleotide sequence ID" value="NZ_CP020772.1"/>
</dbReference>
<dbReference type="OrthoDB" id="2971044at2"/>
<organism evidence="1 2">
    <name type="scientific">Halobacillus mangrovi</name>
    <dbReference type="NCBI Taxonomy" id="402384"/>
    <lineage>
        <taxon>Bacteria</taxon>
        <taxon>Bacillati</taxon>
        <taxon>Bacillota</taxon>
        <taxon>Bacilli</taxon>
        <taxon>Bacillales</taxon>
        <taxon>Bacillaceae</taxon>
        <taxon>Halobacillus</taxon>
    </lineage>
</organism>
<proteinExistence type="predicted"/>
<accession>A0A1W5ZXI6</accession>
<dbReference type="EMBL" id="CP020772">
    <property type="protein sequence ID" value="ARI78038.1"/>
    <property type="molecule type" value="Genomic_DNA"/>
</dbReference>
<dbReference type="Proteomes" id="UP000192527">
    <property type="component" value="Chromosome"/>
</dbReference>
<sequence length="179" mass="20897">MMITVSPCFHWIGYHISTGLLQEGFEVVGIDRMDDLLCDHLYMYVGRNSNFQHFYNHIDKEKHLQTGPEEWKVNIEDGLLIIKQGAEESLTKRIEMPELYGEWMDLTALNIHNSDDLCQWVFKNDAVYISDFVKKVCHFFVIGKGHDFQVEQEKSEDEVRRNVDSVWKSHALSLSLGLM</sequence>
<dbReference type="KEGG" id="hmn:HM131_14785"/>
<gene>
    <name evidence="1" type="ORF">HM131_14785</name>
</gene>
<evidence type="ECO:0000313" key="1">
    <source>
        <dbReference type="EMBL" id="ARI78038.1"/>
    </source>
</evidence>